<dbReference type="EMBL" id="UZAF01017366">
    <property type="protein sequence ID" value="VDO40923.1"/>
    <property type="molecule type" value="Genomic_DNA"/>
</dbReference>
<proteinExistence type="predicted"/>
<dbReference type="AlphaFoldDB" id="A0A0N4WIE6"/>
<sequence length="40" mass="4466">MGSLSNAQMNIVKNDLITSETSSTSLSQGRNDLLTWWIRP</sequence>
<dbReference type="Proteomes" id="UP000268014">
    <property type="component" value="Unassembled WGS sequence"/>
</dbReference>
<accession>A0A0N4WIE6</accession>
<reference evidence="1 2" key="2">
    <citation type="submission" date="2018-11" db="EMBL/GenBank/DDBJ databases">
        <authorList>
            <consortium name="Pathogen Informatics"/>
        </authorList>
    </citation>
    <scope>NUCLEOTIDE SEQUENCE [LARGE SCALE GENOMIC DNA]</scope>
    <source>
        <strain evidence="1 2">MHpl1</strain>
    </source>
</reference>
<evidence type="ECO:0000313" key="2">
    <source>
        <dbReference type="Proteomes" id="UP000268014"/>
    </source>
</evidence>
<dbReference type="WBParaSite" id="HPLM_0001072501-mRNA-1">
    <property type="protein sequence ID" value="HPLM_0001072501-mRNA-1"/>
    <property type="gene ID" value="HPLM_0001072501"/>
</dbReference>
<name>A0A0N4WIE6_HAEPC</name>
<protein>
    <submittedName>
        <fullName evidence="1 3">Uncharacterized protein</fullName>
    </submittedName>
</protein>
<evidence type="ECO:0000313" key="1">
    <source>
        <dbReference type="EMBL" id="VDO40923.1"/>
    </source>
</evidence>
<reference evidence="3" key="1">
    <citation type="submission" date="2017-02" db="UniProtKB">
        <authorList>
            <consortium name="WormBaseParasite"/>
        </authorList>
    </citation>
    <scope>IDENTIFICATION</scope>
</reference>
<gene>
    <name evidence="1" type="ORF">HPLM_LOCUS10717</name>
</gene>
<keyword evidence="2" id="KW-1185">Reference proteome</keyword>
<evidence type="ECO:0000313" key="3">
    <source>
        <dbReference type="WBParaSite" id="HPLM_0001072501-mRNA-1"/>
    </source>
</evidence>
<organism evidence="3">
    <name type="scientific">Haemonchus placei</name>
    <name type="common">Barber's pole worm</name>
    <dbReference type="NCBI Taxonomy" id="6290"/>
    <lineage>
        <taxon>Eukaryota</taxon>
        <taxon>Metazoa</taxon>
        <taxon>Ecdysozoa</taxon>
        <taxon>Nematoda</taxon>
        <taxon>Chromadorea</taxon>
        <taxon>Rhabditida</taxon>
        <taxon>Rhabditina</taxon>
        <taxon>Rhabditomorpha</taxon>
        <taxon>Strongyloidea</taxon>
        <taxon>Trichostrongylidae</taxon>
        <taxon>Haemonchus</taxon>
    </lineage>
</organism>